<dbReference type="InterPro" id="IPR036259">
    <property type="entry name" value="MFS_trans_sf"/>
</dbReference>
<feature type="transmembrane region" description="Helical" evidence="8">
    <location>
        <begin position="221"/>
        <end position="242"/>
    </location>
</feature>
<dbReference type="Proteomes" id="UP001501468">
    <property type="component" value="Unassembled WGS sequence"/>
</dbReference>
<keyword evidence="7 8" id="KW-0472">Membrane</keyword>
<comment type="subcellular location">
    <subcellularLocation>
        <location evidence="1">Cell membrane</location>
        <topology evidence="1">Multi-pass membrane protein</topology>
    </subcellularLocation>
</comment>
<comment type="similarity">
    <text evidence="2">Belongs to the major facilitator superfamily.</text>
</comment>
<organism evidence="10 11">
    <name type="scientific">Terrabacter ginsenosidimutans</name>
    <dbReference type="NCBI Taxonomy" id="490575"/>
    <lineage>
        <taxon>Bacteria</taxon>
        <taxon>Bacillati</taxon>
        <taxon>Actinomycetota</taxon>
        <taxon>Actinomycetes</taxon>
        <taxon>Micrococcales</taxon>
        <taxon>Intrasporangiaceae</taxon>
        <taxon>Terrabacter</taxon>
    </lineage>
</organism>
<comment type="caution">
    <text evidence="10">The sequence shown here is derived from an EMBL/GenBank/DDBJ whole genome shotgun (WGS) entry which is preliminary data.</text>
</comment>
<keyword evidence="6 8" id="KW-1133">Transmembrane helix</keyword>
<evidence type="ECO:0000313" key="11">
    <source>
        <dbReference type="Proteomes" id="UP001501468"/>
    </source>
</evidence>
<feature type="transmembrane region" description="Helical" evidence="8">
    <location>
        <begin position="171"/>
        <end position="190"/>
    </location>
</feature>
<dbReference type="SUPFAM" id="SSF103473">
    <property type="entry name" value="MFS general substrate transporter"/>
    <property type="match status" value="1"/>
</dbReference>
<evidence type="ECO:0000256" key="6">
    <source>
        <dbReference type="ARBA" id="ARBA00022989"/>
    </source>
</evidence>
<dbReference type="EMBL" id="BAABDC010000003">
    <property type="protein sequence ID" value="GAA3704186.1"/>
    <property type="molecule type" value="Genomic_DNA"/>
</dbReference>
<evidence type="ECO:0000259" key="9">
    <source>
        <dbReference type="PROSITE" id="PS50850"/>
    </source>
</evidence>
<keyword evidence="3" id="KW-0813">Transport</keyword>
<feature type="transmembrane region" description="Helical" evidence="8">
    <location>
        <begin position="52"/>
        <end position="73"/>
    </location>
</feature>
<name>A0ABP7DE44_9MICO</name>
<reference evidence="11" key="1">
    <citation type="journal article" date="2019" name="Int. J. Syst. Evol. Microbiol.">
        <title>The Global Catalogue of Microorganisms (GCM) 10K type strain sequencing project: providing services to taxonomists for standard genome sequencing and annotation.</title>
        <authorList>
            <consortium name="The Broad Institute Genomics Platform"/>
            <consortium name="The Broad Institute Genome Sequencing Center for Infectious Disease"/>
            <person name="Wu L."/>
            <person name="Ma J."/>
        </authorList>
    </citation>
    <scope>NUCLEOTIDE SEQUENCE [LARGE SCALE GENOMIC DNA]</scope>
    <source>
        <strain evidence="11">JCM 17125</strain>
    </source>
</reference>
<feature type="transmembrane region" description="Helical" evidence="8">
    <location>
        <begin position="12"/>
        <end position="32"/>
    </location>
</feature>
<feature type="domain" description="Major facilitator superfamily (MFS) profile" evidence="9">
    <location>
        <begin position="16"/>
        <end position="396"/>
    </location>
</feature>
<evidence type="ECO:0000256" key="8">
    <source>
        <dbReference type="SAM" id="Phobius"/>
    </source>
</evidence>
<evidence type="ECO:0000256" key="7">
    <source>
        <dbReference type="ARBA" id="ARBA00023136"/>
    </source>
</evidence>
<feature type="transmembrane region" description="Helical" evidence="8">
    <location>
        <begin position="344"/>
        <end position="366"/>
    </location>
</feature>
<dbReference type="Gene3D" id="1.20.1250.20">
    <property type="entry name" value="MFS general substrate transporter like domains"/>
    <property type="match status" value="1"/>
</dbReference>
<dbReference type="PROSITE" id="PS50850">
    <property type="entry name" value="MFS"/>
    <property type="match status" value="1"/>
</dbReference>
<evidence type="ECO:0000256" key="3">
    <source>
        <dbReference type="ARBA" id="ARBA00022448"/>
    </source>
</evidence>
<protein>
    <submittedName>
        <fullName evidence="10">MFS transporter</fullName>
    </submittedName>
</protein>
<gene>
    <name evidence="10" type="ORF">GCM10022399_20980</name>
</gene>
<keyword evidence="5 8" id="KW-0812">Transmembrane</keyword>
<feature type="transmembrane region" description="Helical" evidence="8">
    <location>
        <begin position="85"/>
        <end position="103"/>
    </location>
</feature>
<feature type="transmembrane region" description="Helical" evidence="8">
    <location>
        <begin position="309"/>
        <end position="332"/>
    </location>
</feature>
<dbReference type="InterPro" id="IPR011701">
    <property type="entry name" value="MFS"/>
</dbReference>
<sequence length="425" mass="43169">MTWAGHLPSSREYRRILVGLGAAGVATFAQLYSPQGLLPTLARGLEVSPADAALSVSLATLGVALAVLPWSWVADRVGRLRAMQVAIIASTVLGVLVALAPGIETLLALRLVEGMALGGLPALAVTYLHDEVHARHTAAAAAAYISGTTIGGAAGRLIAGPLAGLVGWRPALLTVAAVCAVASVVFLRLMPRPQGYRPTGAATARTVVDGVRTSLRDPALLALYAQGALLMGGFVAVYNYLAFRLEGPEFGLPATVGSLIFAAYAAGTVSSRLTGRWVPRLGRRRVLVAGTVTMAAGALLTLSSALPVVVVGLLVLTAGFFAAHATASAWVGARATTGRAQATALYNVCYYSGSALIGWLLGYAWSGPGWPAVVGAVVALGVVAVGLALAVLPGTSRARAGVTPTPTADAVHAVPHERRSGGGTT</sequence>
<accession>A0ABP7DE44</accession>
<evidence type="ECO:0000256" key="1">
    <source>
        <dbReference type="ARBA" id="ARBA00004651"/>
    </source>
</evidence>
<dbReference type="InterPro" id="IPR020846">
    <property type="entry name" value="MFS_dom"/>
</dbReference>
<feature type="transmembrane region" description="Helical" evidence="8">
    <location>
        <begin position="372"/>
        <end position="392"/>
    </location>
</feature>
<evidence type="ECO:0000256" key="2">
    <source>
        <dbReference type="ARBA" id="ARBA00008335"/>
    </source>
</evidence>
<feature type="transmembrane region" description="Helical" evidence="8">
    <location>
        <begin position="286"/>
        <end position="303"/>
    </location>
</feature>
<dbReference type="Pfam" id="PF07690">
    <property type="entry name" value="MFS_1"/>
    <property type="match status" value="1"/>
</dbReference>
<dbReference type="CDD" id="cd17324">
    <property type="entry name" value="MFS_NepI_like"/>
    <property type="match status" value="1"/>
</dbReference>
<evidence type="ECO:0000313" key="10">
    <source>
        <dbReference type="EMBL" id="GAA3704186.1"/>
    </source>
</evidence>
<keyword evidence="4" id="KW-1003">Cell membrane</keyword>
<keyword evidence="11" id="KW-1185">Reference proteome</keyword>
<feature type="transmembrane region" description="Helical" evidence="8">
    <location>
        <begin position="254"/>
        <end position="274"/>
    </location>
</feature>
<dbReference type="PANTHER" id="PTHR43271:SF1">
    <property type="entry name" value="INNER MEMBRANE TRANSPORT PROTEIN YNFM"/>
    <property type="match status" value="1"/>
</dbReference>
<evidence type="ECO:0000256" key="5">
    <source>
        <dbReference type="ARBA" id="ARBA00022692"/>
    </source>
</evidence>
<evidence type="ECO:0000256" key="4">
    <source>
        <dbReference type="ARBA" id="ARBA00022475"/>
    </source>
</evidence>
<proteinExistence type="inferred from homology"/>
<dbReference type="PANTHER" id="PTHR43271">
    <property type="entry name" value="BLL2771 PROTEIN"/>
    <property type="match status" value="1"/>
</dbReference>
<dbReference type="RefSeq" id="WP_344945514.1">
    <property type="nucleotide sequence ID" value="NZ_BAABDC010000003.1"/>
</dbReference>